<evidence type="ECO:0000256" key="1">
    <source>
        <dbReference type="ARBA" id="ARBA00001946"/>
    </source>
</evidence>
<protein>
    <submittedName>
        <fullName evidence="9">9670_t:CDS:1</fullName>
    </submittedName>
</protein>
<evidence type="ECO:0000313" key="10">
    <source>
        <dbReference type="Proteomes" id="UP000789570"/>
    </source>
</evidence>
<keyword evidence="7" id="KW-0175">Coiled coil</keyword>
<evidence type="ECO:0000256" key="7">
    <source>
        <dbReference type="SAM" id="Coils"/>
    </source>
</evidence>
<dbReference type="PROSITE" id="PS00444">
    <property type="entry name" value="POLYPRENYL_SYNTHASE_2"/>
    <property type="match status" value="1"/>
</dbReference>
<dbReference type="AlphaFoldDB" id="A0A9N9B0Z6"/>
<proteinExistence type="inferred from homology"/>
<dbReference type="EMBL" id="CAJVPQ010001421">
    <property type="protein sequence ID" value="CAG8551944.1"/>
    <property type="molecule type" value="Genomic_DNA"/>
</dbReference>
<accession>A0A9N9B0Z6</accession>
<evidence type="ECO:0000256" key="2">
    <source>
        <dbReference type="ARBA" id="ARBA00006706"/>
    </source>
</evidence>
<dbReference type="InterPro" id="IPR000092">
    <property type="entry name" value="Polyprenyl_synt"/>
</dbReference>
<dbReference type="Pfam" id="PF13805">
    <property type="entry name" value="Pil1"/>
    <property type="match status" value="1"/>
</dbReference>
<dbReference type="InterPro" id="IPR033749">
    <property type="entry name" value="Polyprenyl_synt_CS"/>
</dbReference>
<feature type="coiled-coil region" evidence="7">
    <location>
        <begin position="430"/>
        <end position="464"/>
    </location>
</feature>
<dbReference type="PANTHER" id="PTHR12001">
    <property type="entry name" value="GERANYLGERANYL PYROPHOSPHATE SYNTHASE"/>
    <property type="match status" value="1"/>
</dbReference>
<dbReference type="GO" id="GO:0004659">
    <property type="term" value="F:prenyltransferase activity"/>
    <property type="evidence" value="ECO:0007669"/>
    <property type="project" value="InterPro"/>
</dbReference>
<name>A0A9N9B0Z6_9GLOM</name>
<keyword evidence="5" id="KW-0460">Magnesium</keyword>
<dbReference type="SFLD" id="SFLDS00005">
    <property type="entry name" value="Isoprenoid_Synthase_Type_I"/>
    <property type="match status" value="1"/>
</dbReference>
<evidence type="ECO:0000256" key="5">
    <source>
        <dbReference type="ARBA" id="ARBA00022842"/>
    </source>
</evidence>
<dbReference type="PANTHER" id="PTHR12001:SF69">
    <property type="entry name" value="ALL TRANS-POLYPRENYL-DIPHOSPHATE SYNTHASE PDSS1"/>
    <property type="match status" value="1"/>
</dbReference>
<dbReference type="GO" id="GO:0046872">
    <property type="term" value="F:metal ion binding"/>
    <property type="evidence" value="ECO:0007669"/>
    <property type="project" value="UniProtKB-KW"/>
</dbReference>
<dbReference type="SUPFAM" id="SSF81995">
    <property type="entry name" value="beta-sandwich domain of Sec23/24"/>
    <property type="match status" value="1"/>
</dbReference>
<feature type="region of interest" description="Disordered" evidence="8">
    <location>
        <begin position="779"/>
        <end position="799"/>
    </location>
</feature>
<dbReference type="Gene3D" id="1.10.600.10">
    <property type="entry name" value="Farnesyl Diphosphate Synthase"/>
    <property type="match status" value="1"/>
</dbReference>
<organism evidence="9 10">
    <name type="scientific">Funneliformis caledonium</name>
    <dbReference type="NCBI Taxonomy" id="1117310"/>
    <lineage>
        <taxon>Eukaryota</taxon>
        <taxon>Fungi</taxon>
        <taxon>Fungi incertae sedis</taxon>
        <taxon>Mucoromycota</taxon>
        <taxon>Glomeromycotina</taxon>
        <taxon>Glomeromycetes</taxon>
        <taxon>Glomerales</taxon>
        <taxon>Glomeraceae</taxon>
        <taxon>Funneliformis</taxon>
    </lineage>
</organism>
<feature type="region of interest" description="Disordered" evidence="8">
    <location>
        <begin position="498"/>
        <end position="540"/>
    </location>
</feature>
<comment type="similarity">
    <text evidence="2">Belongs to the FPP/GGPP synthase family.</text>
</comment>
<comment type="cofactor">
    <cofactor evidence="1">
        <name>Mg(2+)</name>
        <dbReference type="ChEBI" id="CHEBI:18420"/>
    </cofactor>
</comment>
<dbReference type="InterPro" id="IPR028245">
    <property type="entry name" value="PIL1/LSP1"/>
</dbReference>
<dbReference type="InterPro" id="IPR027267">
    <property type="entry name" value="AH/BAR_dom_sf"/>
</dbReference>
<feature type="compositionally biased region" description="Low complexity" evidence="8">
    <location>
        <begin position="503"/>
        <end position="516"/>
    </location>
</feature>
<keyword evidence="3" id="KW-0808">Transferase</keyword>
<evidence type="ECO:0000256" key="6">
    <source>
        <dbReference type="ARBA" id="ARBA00023229"/>
    </source>
</evidence>
<feature type="coiled-coil region" evidence="7">
    <location>
        <begin position="270"/>
        <end position="401"/>
    </location>
</feature>
<reference evidence="9" key="1">
    <citation type="submission" date="2021-06" db="EMBL/GenBank/DDBJ databases">
        <authorList>
            <person name="Kallberg Y."/>
            <person name="Tangrot J."/>
            <person name="Rosling A."/>
        </authorList>
    </citation>
    <scope>NUCLEOTIDE SEQUENCE</scope>
    <source>
        <strain evidence="9">UK204</strain>
    </source>
</reference>
<dbReference type="CDD" id="cd00685">
    <property type="entry name" value="Trans_IPPS_HT"/>
    <property type="match status" value="1"/>
</dbReference>
<dbReference type="Gene3D" id="1.20.1270.60">
    <property type="entry name" value="Arfaptin homology (AH) domain/BAR domain"/>
    <property type="match status" value="1"/>
</dbReference>
<evidence type="ECO:0000313" key="9">
    <source>
        <dbReference type="EMBL" id="CAG8551944.1"/>
    </source>
</evidence>
<gene>
    <name evidence="9" type="ORF">FCALED_LOCUS6164</name>
</gene>
<comment type="caution">
    <text evidence="9">The sequence shown here is derived from an EMBL/GenBank/DDBJ whole genome shotgun (WGS) entry which is preliminary data.</text>
</comment>
<evidence type="ECO:0000256" key="4">
    <source>
        <dbReference type="ARBA" id="ARBA00022723"/>
    </source>
</evidence>
<dbReference type="OrthoDB" id="9927103at2759"/>
<keyword evidence="6" id="KW-0414">Isoprene biosynthesis</keyword>
<dbReference type="GO" id="GO:1990234">
    <property type="term" value="C:transferase complex"/>
    <property type="evidence" value="ECO:0007669"/>
    <property type="project" value="TreeGrafter"/>
</dbReference>
<feature type="region of interest" description="Disordered" evidence="8">
    <location>
        <begin position="558"/>
        <end position="618"/>
    </location>
</feature>
<sequence>MSSLSVPPPSEGRQPTFLDTLKGFTKDNLSHGVRSNLSKLDPRLPEDLKNITLYLKEEKNVLTSLQNAATERREDSGDDIADITEKLADLLTKISDVEIVMTEKYEHYRNIIKEIRTAEARLIVHKEKKRKINDEINRIMKSHPKSPRIAELEADLKMVNHDALADENDVANIRRRKFKEAIAVHLNATFEAAEKTAIISGFGWDLVEQIDATPTKPGEQKLPYKGLEITQQTIKDCQLALHRWQPSSSEIRPLLPTLTNTAPAQLAAQKTEYEAKISQLMTNMNALKDEHEVQVTGFATSLENQKRDYEAQINELTSALAAQKEGYEAQLNDLSTALQTEKATAERKSADAASALESHKQEFNTKFHEISAELEASKKKYEEQLKQYNALISQKQEYEIALRERDSIISKLQVDVNGVATEKGKLSQVIKELEETLKSKSTTIDQKEDKIGKLEDDISSIKDQLAGLKISPAITTNLSDPSSSTRSVVGHVPVLSEGSTIIEEPPNTTSSNNSTELNGPGPTAPHVPPQFGGFGPPSQQGYYGQQYYQQSFYNPQQPFYGQAQQGQSPYGGFQQPPPPGQFGQAAPSPQPPGGFVGGFFLGQPDDAPPAYDGPPKEAASIYTSATDTAKEVPSTFLKRITNGLNTVKSSIFRERESVIDDKFKISGVGTTWNEAITEAEKTIQVGGGTSDIDPFKLLDLSDLTDNIKRLLGSGHPSLDNVSNYYFLSEGKRIRPLIVLLMSQATSIAPKQHNPAPIDHSPIINEPLSPLISSFEAQNYNDTTSSSSSSKHSPTGKILPTQRRLAEITEIIHTASLLHDDVIDESETRRNKPSVNINFGNKMSILAGDFLLARASVALARLRNPEVIELIATVIANLVEGEFMQLKNIQTSKKTTSDTTMTPFEYYMEKTYMKTASLIAKSCCGASVLGGSTREISEIAYTYGKNIGLAFQLIDDMLDFVVSAKELGKPVGADLKLGLATAPVLYAWEKYSELGPLIKRKFSQQGDVEKARELVYQSNGIEQTKLLAVSHCQKAIDAILKLPESDARDALIQLSDKVVTRKK</sequence>
<dbReference type="InterPro" id="IPR008949">
    <property type="entry name" value="Isoprenoid_synthase_dom_sf"/>
</dbReference>
<keyword evidence="4" id="KW-0479">Metal-binding</keyword>
<feature type="compositionally biased region" description="Low complexity" evidence="8">
    <location>
        <begin position="558"/>
        <end position="574"/>
    </location>
</feature>
<dbReference type="SUPFAM" id="SSF48576">
    <property type="entry name" value="Terpenoid synthases"/>
    <property type="match status" value="1"/>
</dbReference>
<evidence type="ECO:0000256" key="8">
    <source>
        <dbReference type="SAM" id="MobiDB-lite"/>
    </source>
</evidence>
<dbReference type="SUPFAM" id="SSF90257">
    <property type="entry name" value="Myosin rod fragments"/>
    <property type="match status" value="1"/>
</dbReference>
<dbReference type="GO" id="GO:0008299">
    <property type="term" value="P:isoprenoid biosynthetic process"/>
    <property type="evidence" value="ECO:0007669"/>
    <property type="project" value="UniProtKB-KW"/>
</dbReference>
<evidence type="ECO:0000256" key="3">
    <source>
        <dbReference type="ARBA" id="ARBA00022679"/>
    </source>
</evidence>
<dbReference type="GO" id="GO:0006744">
    <property type="term" value="P:ubiquinone biosynthetic process"/>
    <property type="evidence" value="ECO:0007669"/>
    <property type="project" value="TreeGrafter"/>
</dbReference>
<feature type="compositionally biased region" description="Low complexity" evidence="8">
    <location>
        <begin position="601"/>
        <end position="610"/>
    </location>
</feature>
<dbReference type="Proteomes" id="UP000789570">
    <property type="component" value="Unassembled WGS sequence"/>
</dbReference>
<dbReference type="Pfam" id="PF00348">
    <property type="entry name" value="polyprenyl_synt"/>
    <property type="match status" value="1"/>
</dbReference>
<keyword evidence="10" id="KW-1185">Reference proteome</keyword>